<proteinExistence type="predicted"/>
<dbReference type="Proteomes" id="UP000504637">
    <property type="component" value="Unplaced"/>
</dbReference>
<reference evidence="2" key="1">
    <citation type="submission" date="2020-01" db="EMBL/GenBank/DDBJ databases">
        <authorList>
            <consortium name="DOE Joint Genome Institute"/>
            <person name="Haridas S."/>
            <person name="Albert R."/>
            <person name="Binder M."/>
            <person name="Bloem J."/>
            <person name="Labutti K."/>
            <person name="Salamov A."/>
            <person name="Andreopoulos B."/>
            <person name="Baker S.E."/>
            <person name="Barry K."/>
            <person name="Bills G."/>
            <person name="Bluhm B.H."/>
            <person name="Cannon C."/>
            <person name="Castanera R."/>
            <person name="Culley D.E."/>
            <person name="Daum C."/>
            <person name="Ezra D."/>
            <person name="Gonzalez J.B."/>
            <person name="Henrissat B."/>
            <person name="Kuo A."/>
            <person name="Liang C."/>
            <person name="Lipzen A."/>
            <person name="Lutzoni F."/>
            <person name="Magnuson J."/>
            <person name="Mondo S."/>
            <person name="Nolan M."/>
            <person name="Ohm R."/>
            <person name="Pangilinan J."/>
            <person name="Park H.-J."/>
            <person name="Ramirez L."/>
            <person name="Alfaro M."/>
            <person name="Sun H."/>
            <person name="Tritt A."/>
            <person name="Yoshinaga Y."/>
            <person name="Zwiers L.-H."/>
            <person name="Turgeon B.G."/>
            <person name="Goodwin S.B."/>
            <person name="Spatafora J.W."/>
            <person name="Crous P.W."/>
            <person name="Grigoriev I.V."/>
        </authorList>
    </citation>
    <scope>NUCLEOTIDE SEQUENCE</scope>
    <source>
        <strain evidence="2">CBS 342.82</strain>
    </source>
</reference>
<organism evidence="2">
    <name type="scientific">Dissoconium aciculare CBS 342.82</name>
    <dbReference type="NCBI Taxonomy" id="1314786"/>
    <lineage>
        <taxon>Eukaryota</taxon>
        <taxon>Fungi</taxon>
        <taxon>Dikarya</taxon>
        <taxon>Ascomycota</taxon>
        <taxon>Pezizomycotina</taxon>
        <taxon>Dothideomycetes</taxon>
        <taxon>Dothideomycetidae</taxon>
        <taxon>Mycosphaerellales</taxon>
        <taxon>Dissoconiaceae</taxon>
        <taxon>Dissoconium</taxon>
    </lineage>
</organism>
<dbReference type="RefSeq" id="XP_033461553.1">
    <property type="nucleotide sequence ID" value="XM_033599478.1"/>
</dbReference>
<gene>
    <name evidence="2" type="ORF">K489DRAFT_184031</name>
</gene>
<evidence type="ECO:0000313" key="2">
    <source>
        <dbReference type="RefSeq" id="XP_033461553.1"/>
    </source>
</evidence>
<name>A0A6J3MCF7_9PEZI</name>
<reference evidence="2" key="2">
    <citation type="submission" date="2020-04" db="EMBL/GenBank/DDBJ databases">
        <authorList>
            <consortium name="NCBI Genome Project"/>
        </authorList>
    </citation>
    <scope>NUCLEOTIDE SEQUENCE</scope>
    <source>
        <strain evidence="2">CBS 342.82</strain>
    </source>
</reference>
<dbReference type="GeneID" id="54357277"/>
<evidence type="ECO:0000313" key="1">
    <source>
        <dbReference type="Proteomes" id="UP000504637"/>
    </source>
</evidence>
<dbReference type="AlphaFoldDB" id="A0A6J3MCF7"/>
<accession>A0A6J3MCF7</accession>
<protein>
    <submittedName>
        <fullName evidence="2">Uncharacterized protein</fullName>
    </submittedName>
</protein>
<reference evidence="2" key="3">
    <citation type="submission" date="2025-08" db="UniProtKB">
        <authorList>
            <consortium name="RefSeq"/>
        </authorList>
    </citation>
    <scope>IDENTIFICATION</scope>
    <source>
        <strain evidence="2">CBS 342.82</strain>
    </source>
</reference>
<keyword evidence="1" id="KW-1185">Reference proteome</keyword>
<sequence length="110" mass="12141">MLLYVCTQVDHQGILRSCPGGFARDPSYAMRPPLKRRASTAIARPVSESGPFPAPNRAGRMALFRGRHDPFHTLHICHSPYVTLPLIVSIVAPSIRLSYNIKFATSIALD</sequence>